<organism evidence="5 6">
    <name type="scientific">Syncephalastrum racemosum</name>
    <name type="common">Filamentous fungus</name>
    <dbReference type="NCBI Taxonomy" id="13706"/>
    <lineage>
        <taxon>Eukaryota</taxon>
        <taxon>Fungi</taxon>
        <taxon>Fungi incertae sedis</taxon>
        <taxon>Mucoromycota</taxon>
        <taxon>Mucoromycotina</taxon>
        <taxon>Mucoromycetes</taxon>
        <taxon>Mucorales</taxon>
        <taxon>Syncephalastraceae</taxon>
        <taxon>Syncephalastrum</taxon>
    </lineage>
</organism>
<dbReference type="Proteomes" id="UP000242180">
    <property type="component" value="Unassembled WGS sequence"/>
</dbReference>
<dbReference type="InParanoid" id="A0A1X2HN50"/>
<protein>
    <submittedName>
        <fullName evidence="5">Iron hydrogenase</fullName>
    </submittedName>
</protein>
<reference evidence="5 6" key="1">
    <citation type="submission" date="2016-07" db="EMBL/GenBank/DDBJ databases">
        <title>Pervasive Adenine N6-methylation of Active Genes in Fungi.</title>
        <authorList>
            <consortium name="DOE Joint Genome Institute"/>
            <person name="Mondo S.J."/>
            <person name="Dannebaum R.O."/>
            <person name="Kuo R.C."/>
            <person name="Labutti K."/>
            <person name="Haridas S."/>
            <person name="Kuo A."/>
            <person name="Salamov A."/>
            <person name="Ahrendt S.R."/>
            <person name="Lipzen A."/>
            <person name="Sullivan W."/>
            <person name="Andreopoulos W.B."/>
            <person name="Clum A."/>
            <person name="Lindquist E."/>
            <person name="Daum C."/>
            <person name="Ramamoorthy G.K."/>
            <person name="Gryganskyi A."/>
            <person name="Culley D."/>
            <person name="Magnuson J.K."/>
            <person name="James T.Y."/>
            <person name="O'Malley M.A."/>
            <person name="Stajich J.E."/>
            <person name="Spatafora J.W."/>
            <person name="Visel A."/>
            <person name="Grigoriev I.V."/>
        </authorList>
    </citation>
    <scope>NUCLEOTIDE SEQUENCE [LARGE SCALE GENOMIC DNA]</scope>
    <source>
        <strain evidence="5 6">NRRL 2496</strain>
    </source>
</reference>
<dbReference type="SMART" id="SM00902">
    <property type="entry name" value="Fe_hyd_SSU"/>
    <property type="match status" value="1"/>
</dbReference>
<evidence type="ECO:0000256" key="2">
    <source>
        <dbReference type="ARBA" id="ARBA00022485"/>
    </source>
</evidence>
<evidence type="ECO:0000259" key="4">
    <source>
        <dbReference type="SMART" id="SM00902"/>
    </source>
</evidence>
<dbReference type="SUPFAM" id="SSF53920">
    <property type="entry name" value="Fe-only hydrogenase"/>
    <property type="match status" value="1"/>
</dbReference>
<dbReference type="EMBL" id="MCGN01000002">
    <property type="protein sequence ID" value="ORZ00749.1"/>
    <property type="molecule type" value="Genomic_DNA"/>
</dbReference>
<dbReference type="OrthoDB" id="10253113at2759"/>
<dbReference type="PANTHER" id="PTHR11615">
    <property type="entry name" value="NITRATE, FORMATE, IRON DEHYDROGENASE"/>
    <property type="match status" value="1"/>
</dbReference>
<proteinExistence type="inferred from homology"/>
<evidence type="ECO:0000313" key="6">
    <source>
        <dbReference type="Proteomes" id="UP000242180"/>
    </source>
</evidence>
<dbReference type="InterPro" id="IPR003149">
    <property type="entry name" value="Fe_hydrogenase_ssu"/>
</dbReference>
<dbReference type="Gene3D" id="3.40.950.10">
    <property type="entry name" value="Fe-only Hydrogenase (Larger Subunit), Chain L, domain 3"/>
    <property type="match status" value="1"/>
</dbReference>
<dbReference type="FunCoup" id="A0A1X2HN50">
    <property type="interactions" value="79"/>
</dbReference>
<sequence>MIDSGCVTSAESVLITMQSQEELYGILKTNREAMEQNLLEGQKTVVISISPQSRASLAAKYGLSPLAVHKRLVAFFKQHLGVHHVFDTTFSRDLSLVESAREFVERYQRYMANGGEQIEAAMQEEDAKAAAAQEEEGSGRRRARKRVGKPSDQPQQQEMPMLASSCPGWVCYAEKTHGYVLPHITAAKSPQQMMGSLVKDYMATKANTSPSSIYHVCIMPCYDKKLEASRPDFFLEEFDTREVDCVLTTGEVEKMFEEQGLDIRNVPEANIDDMFNKTGMSTEAQIETAFGTSGTSSGGYLEYILATAARELFGIHDVPRDPATTPGPRVVVKTGKNADVREYFLLADDGRILLRFATAFGFRNIQNIVRKIKTGKCHYHYVEVMACPGGCVNGGGQLPNPNAEQVMSAKDWVSYVEGIYQSVPGVLPEENEVVKAIYNEWIGDPSSERAQRLLRTQYHAVTQNLANPLTTNW</sequence>
<feature type="domain" description="Iron hydrogenase small subunit" evidence="4">
    <location>
        <begin position="408"/>
        <end position="462"/>
    </location>
</feature>
<keyword evidence="2" id="KW-0408">Iron</keyword>
<dbReference type="InterPro" id="IPR009016">
    <property type="entry name" value="Fe_hydrogenase"/>
</dbReference>
<keyword evidence="2" id="KW-0004">4Fe-4S</keyword>
<dbReference type="GO" id="GO:0051539">
    <property type="term" value="F:4 iron, 4 sulfur cluster binding"/>
    <property type="evidence" value="ECO:0007669"/>
    <property type="project" value="UniProtKB-KW"/>
</dbReference>
<gene>
    <name evidence="5" type="ORF">BCR43DRAFT_434226</name>
</gene>
<feature type="region of interest" description="Disordered" evidence="3">
    <location>
        <begin position="124"/>
        <end position="159"/>
    </location>
</feature>
<evidence type="ECO:0000256" key="1">
    <source>
        <dbReference type="ARBA" id="ARBA00006596"/>
    </source>
</evidence>
<evidence type="ECO:0000313" key="5">
    <source>
        <dbReference type="EMBL" id="ORZ00749.1"/>
    </source>
</evidence>
<dbReference type="Gene3D" id="3.40.50.1780">
    <property type="match status" value="2"/>
</dbReference>
<dbReference type="Pfam" id="PF02906">
    <property type="entry name" value="Fe_hyd_lg_C"/>
    <property type="match status" value="2"/>
</dbReference>
<dbReference type="AlphaFoldDB" id="A0A1X2HN50"/>
<dbReference type="STRING" id="13706.A0A1X2HN50"/>
<evidence type="ECO:0000256" key="3">
    <source>
        <dbReference type="SAM" id="MobiDB-lite"/>
    </source>
</evidence>
<keyword evidence="2" id="KW-0479">Metal-binding</keyword>
<name>A0A1X2HN50_SYNRA</name>
<dbReference type="InterPro" id="IPR050340">
    <property type="entry name" value="Cytosolic_Fe-S_CAF"/>
</dbReference>
<dbReference type="InterPro" id="IPR004108">
    <property type="entry name" value="Fe_hydrogenase_lsu_C"/>
</dbReference>
<comment type="similarity">
    <text evidence="1">Belongs to the NARF family.</text>
</comment>
<keyword evidence="2" id="KW-0411">Iron-sulfur</keyword>
<dbReference type="OMA" id="GYLHHVL"/>
<dbReference type="Pfam" id="PF02256">
    <property type="entry name" value="Fe_hyd_SSU"/>
    <property type="match status" value="1"/>
</dbReference>
<accession>A0A1X2HN50</accession>
<comment type="caution">
    <text evidence="5">The sequence shown here is derived from an EMBL/GenBank/DDBJ whole genome shotgun (WGS) entry which is preliminary data.</text>
</comment>
<keyword evidence="6" id="KW-1185">Reference proteome</keyword>